<accession>A0A1W6TLC9</accession>
<dbReference type="AlphaFoldDB" id="A0A1W6TLC9"/>
<name>A0A1W6TLC9_VIBAL</name>
<protein>
    <submittedName>
        <fullName evidence="1">Uncharacterized protein</fullName>
    </submittedName>
</protein>
<proteinExistence type="predicted"/>
<gene>
    <name evidence="1" type="ORF">K05K4_50120</name>
</gene>
<reference evidence="1" key="1">
    <citation type="submission" date="2016-10" db="EMBL/GenBank/DDBJ databases">
        <title>The High Quality Genome of Vibrio alginolyticus K01M1.</title>
        <authorList>
            <person name="Wendling C."/>
            <person name="Chibani C.M."/>
            <person name="Hertel R."/>
            <person name="Sproer C."/>
            <person name="Bunk B."/>
            <person name="Overmann J."/>
            <person name="Roth O."/>
            <person name="Liesegang H."/>
        </authorList>
    </citation>
    <scope>NUCLEOTIDE SEQUENCE</scope>
    <source>
        <strain evidence="1">K05K4</strain>
        <plasmid evidence="1">pL289</plasmid>
    </source>
</reference>
<dbReference type="EMBL" id="CP017904">
    <property type="protein sequence ID" value="ARP21721.1"/>
    <property type="molecule type" value="Genomic_DNA"/>
</dbReference>
<geneLocation type="plasmid" evidence="1">
    <name>pL289</name>
</geneLocation>
<keyword evidence="1" id="KW-0614">Plasmid</keyword>
<sequence length="36" mass="4117">MDLLEIAIDENHTSLSNIRLKSPHKIETKQLNVISD</sequence>
<evidence type="ECO:0000313" key="1">
    <source>
        <dbReference type="EMBL" id="ARP21721.1"/>
    </source>
</evidence>
<organism evidence="1">
    <name type="scientific">Vibrio alginolyticus</name>
    <dbReference type="NCBI Taxonomy" id="663"/>
    <lineage>
        <taxon>Bacteria</taxon>
        <taxon>Pseudomonadati</taxon>
        <taxon>Pseudomonadota</taxon>
        <taxon>Gammaproteobacteria</taxon>
        <taxon>Vibrionales</taxon>
        <taxon>Vibrionaceae</taxon>
        <taxon>Vibrio</taxon>
    </lineage>
</organism>